<name>A0A4Y7TG57_COPMI</name>
<protein>
    <recommendedName>
        <fullName evidence="3">VOC domain-containing protein</fullName>
    </recommendedName>
</protein>
<dbReference type="Proteomes" id="UP000298030">
    <property type="component" value="Unassembled WGS sequence"/>
</dbReference>
<comment type="caution">
    <text evidence="1">The sequence shown here is derived from an EMBL/GenBank/DDBJ whole genome shotgun (WGS) entry which is preliminary data.</text>
</comment>
<dbReference type="CDD" id="cd07262">
    <property type="entry name" value="VOC_like"/>
    <property type="match status" value="1"/>
</dbReference>
<evidence type="ECO:0000313" key="1">
    <source>
        <dbReference type="EMBL" id="TEB32954.1"/>
    </source>
</evidence>
<dbReference type="InterPro" id="IPR029068">
    <property type="entry name" value="Glyas_Bleomycin-R_OHBP_Dase"/>
</dbReference>
<dbReference type="PANTHER" id="PTHR35006">
    <property type="entry name" value="GLYOXALASE FAMILY PROTEIN (AFU_ORTHOLOGUE AFUA_5G14830)"/>
    <property type="match status" value="1"/>
</dbReference>
<dbReference type="AlphaFoldDB" id="A0A4Y7TG57"/>
<reference evidence="1 2" key="1">
    <citation type="journal article" date="2019" name="Nat. Ecol. Evol.">
        <title>Megaphylogeny resolves global patterns of mushroom evolution.</title>
        <authorList>
            <person name="Varga T."/>
            <person name="Krizsan K."/>
            <person name="Foldi C."/>
            <person name="Dima B."/>
            <person name="Sanchez-Garcia M."/>
            <person name="Sanchez-Ramirez S."/>
            <person name="Szollosi G.J."/>
            <person name="Szarkandi J.G."/>
            <person name="Papp V."/>
            <person name="Albert L."/>
            <person name="Andreopoulos W."/>
            <person name="Angelini C."/>
            <person name="Antonin V."/>
            <person name="Barry K.W."/>
            <person name="Bougher N.L."/>
            <person name="Buchanan P."/>
            <person name="Buyck B."/>
            <person name="Bense V."/>
            <person name="Catcheside P."/>
            <person name="Chovatia M."/>
            <person name="Cooper J."/>
            <person name="Damon W."/>
            <person name="Desjardin D."/>
            <person name="Finy P."/>
            <person name="Geml J."/>
            <person name="Haridas S."/>
            <person name="Hughes K."/>
            <person name="Justo A."/>
            <person name="Karasinski D."/>
            <person name="Kautmanova I."/>
            <person name="Kiss B."/>
            <person name="Kocsube S."/>
            <person name="Kotiranta H."/>
            <person name="LaButti K.M."/>
            <person name="Lechner B.E."/>
            <person name="Liimatainen K."/>
            <person name="Lipzen A."/>
            <person name="Lukacs Z."/>
            <person name="Mihaltcheva S."/>
            <person name="Morgado L.N."/>
            <person name="Niskanen T."/>
            <person name="Noordeloos M.E."/>
            <person name="Ohm R.A."/>
            <person name="Ortiz-Santana B."/>
            <person name="Ovrebo C."/>
            <person name="Racz N."/>
            <person name="Riley R."/>
            <person name="Savchenko A."/>
            <person name="Shiryaev A."/>
            <person name="Soop K."/>
            <person name="Spirin V."/>
            <person name="Szebenyi C."/>
            <person name="Tomsovsky M."/>
            <person name="Tulloss R.E."/>
            <person name="Uehling J."/>
            <person name="Grigoriev I.V."/>
            <person name="Vagvolgyi C."/>
            <person name="Papp T."/>
            <person name="Martin F.M."/>
            <person name="Miettinen O."/>
            <person name="Hibbett D.S."/>
            <person name="Nagy L.G."/>
        </authorList>
    </citation>
    <scope>NUCLEOTIDE SEQUENCE [LARGE SCALE GENOMIC DNA]</scope>
    <source>
        <strain evidence="1 2">FP101781</strain>
    </source>
</reference>
<dbReference type="EMBL" id="QPFP01000014">
    <property type="protein sequence ID" value="TEB32954.1"/>
    <property type="molecule type" value="Genomic_DNA"/>
</dbReference>
<proteinExistence type="predicted"/>
<dbReference type="STRING" id="71717.A0A4Y7TG57"/>
<organism evidence="1 2">
    <name type="scientific">Coprinellus micaceus</name>
    <name type="common">Glistening ink-cap mushroom</name>
    <name type="synonym">Coprinus micaceus</name>
    <dbReference type="NCBI Taxonomy" id="71717"/>
    <lineage>
        <taxon>Eukaryota</taxon>
        <taxon>Fungi</taxon>
        <taxon>Dikarya</taxon>
        <taxon>Basidiomycota</taxon>
        <taxon>Agaricomycotina</taxon>
        <taxon>Agaricomycetes</taxon>
        <taxon>Agaricomycetidae</taxon>
        <taxon>Agaricales</taxon>
        <taxon>Agaricineae</taxon>
        <taxon>Psathyrellaceae</taxon>
        <taxon>Coprinellus</taxon>
    </lineage>
</organism>
<keyword evidence="2" id="KW-1185">Reference proteome</keyword>
<dbReference type="Gene3D" id="3.10.180.10">
    <property type="entry name" value="2,3-Dihydroxybiphenyl 1,2-Dioxygenase, domain 1"/>
    <property type="match status" value="1"/>
</dbReference>
<dbReference type="PANTHER" id="PTHR35006:SF2">
    <property type="entry name" value="GLYOXALASE FAMILY PROTEIN (AFU_ORTHOLOGUE AFUA_5G14830)"/>
    <property type="match status" value="1"/>
</dbReference>
<evidence type="ECO:0008006" key="3">
    <source>
        <dbReference type="Google" id="ProtNLM"/>
    </source>
</evidence>
<sequence>MPISHLGISTTDIATSKKFYDAALAPLRYKIALQFNDGKVLGYGDEKGPSFWVHEVTDLAEKSGNVHVAFDAKSEEEVKASTTQRCIAAGGKDNGAPGPRPQYTATIMAPLSTTLKENIEAVYFAPIA</sequence>
<gene>
    <name evidence="1" type="ORF">FA13DRAFT_1708894</name>
</gene>
<accession>A0A4Y7TG57</accession>
<dbReference type="SUPFAM" id="SSF54593">
    <property type="entry name" value="Glyoxalase/Bleomycin resistance protein/Dihydroxybiphenyl dioxygenase"/>
    <property type="match status" value="1"/>
</dbReference>
<dbReference type="OrthoDB" id="10249419at2759"/>
<evidence type="ECO:0000313" key="2">
    <source>
        <dbReference type="Proteomes" id="UP000298030"/>
    </source>
</evidence>